<comment type="catalytic activity">
    <reaction evidence="3">
        <text>2 GTP = 3',3'-c-di-GMP + 2 diphosphate</text>
        <dbReference type="Rhea" id="RHEA:24898"/>
        <dbReference type="ChEBI" id="CHEBI:33019"/>
        <dbReference type="ChEBI" id="CHEBI:37565"/>
        <dbReference type="ChEBI" id="CHEBI:58805"/>
        <dbReference type="EC" id="2.7.7.65"/>
    </reaction>
</comment>
<evidence type="ECO:0000259" key="5">
    <source>
        <dbReference type="PROSITE" id="PS50887"/>
    </source>
</evidence>
<dbReference type="InterPro" id="IPR050469">
    <property type="entry name" value="Diguanylate_Cyclase"/>
</dbReference>
<dbReference type="AlphaFoldDB" id="A0A1Y0I7X6"/>
<feature type="transmembrane region" description="Helical" evidence="4">
    <location>
        <begin position="298"/>
        <end position="323"/>
    </location>
</feature>
<dbReference type="Pfam" id="PF00990">
    <property type="entry name" value="GGDEF"/>
    <property type="match status" value="1"/>
</dbReference>
<dbReference type="PANTHER" id="PTHR45138">
    <property type="entry name" value="REGULATORY COMPONENTS OF SENSORY TRANSDUCTION SYSTEM"/>
    <property type="match status" value="1"/>
</dbReference>
<feature type="transmembrane region" description="Helical" evidence="4">
    <location>
        <begin position="180"/>
        <end position="200"/>
    </location>
</feature>
<dbReference type="GO" id="GO:0005886">
    <property type="term" value="C:plasma membrane"/>
    <property type="evidence" value="ECO:0007669"/>
    <property type="project" value="TreeGrafter"/>
</dbReference>
<dbReference type="EC" id="2.7.7.65" evidence="2"/>
<keyword evidence="4" id="KW-0472">Membrane</keyword>
<keyword evidence="7" id="KW-1185">Reference proteome</keyword>
<feature type="transmembrane region" description="Helical" evidence="4">
    <location>
        <begin position="269"/>
        <end position="286"/>
    </location>
</feature>
<comment type="cofactor">
    <cofactor evidence="1">
        <name>Mg(2+)</name>
        <dbReference type="ChEBI" id="CHEBI:18420"/>
    </cofactor>
</comment>
<dbReference type="GO" id="GO:1902201">
    <property type="term" value="P:negative regulation of bacterial-type flagellum-dependent cell motility"/>
    <property type="evidence" value="ECO:0007669"/>
    <property type="project" value="TreeGrafter"/>
</dbReference>
<dbReference type="KEGG" id="ome:OLMES_2267"/>
<dbReference type="Pfam" id="PF07696">
    <property type="entry name" value="7TMR-DISMED2"/>
    <property type="match status" value="1"/>
</dbReference>
<feature type="transmembrane region" description="Helical" evidence="4">
    <location>
        <begin position="243"/>
        <end position="263"/>
    </location>
</feature>
<accession>A0A1Y0I7X6</accession>
<dbReference type="InterPro" id="IPR011623">
    <property type="entry name" value="7TMR_DISM_rcpt_extracell_dom1"/>
</dbReference>
<keyword evidence="4" id="KW-1133">Transmembrane helix</keyword>
<evidence type="ECO:0000313" key="6">
    <source>
        <dbReference type="EMBL" id="ARU56330.1"/>
    </source>
</evidence>
<dbReference type="OrthoDB" id="5289013at2"/>
<sequence>MGLNEIKSLHAIGQFSPLRDGQATFQHTDSTYWLTFSAINQDPHNAEWYLLVDYPLLDDITLFLESSNGGKALGSSPAETTEGMTVGDTHPFANRAIDYRHFIFPIHFARNEIKHFYLKIKSSGSINANISLHNAGDLIAKTNHLSLTQGGFYGILLAMIFYNALIFVSIKNKSFFLNAYYLTALLLFMIAMSGLSFQYFWPNAPHLSNLSIPVFIANLGLAIALFSRSFLLQNTRSIRLHRTFNTLITVSIIALVIAFTVPYANAVKINSAITISIILCVYITGFTQLQTGDNVVRYFLTAWTLFFFSALLFALASFGFIADYYANEFIMQIGIVTQILFLNFALAQQMKFYTEKLLTMEQGASQQLRDQVAAKTEQLTIAMQDLSRLNKRLEKLSSHDELTQIANRRSFNNTLEEEVRSARREKEPLSLLFMDVDHFKSFNDRYGHQVGDEALKFIAQQTRLKLHRPKDFLARYGGEEFAIILPNTTPIGAQAIAQSIVDQVQSTPFQANGVEDTLTVSIGVFTLKHNQMQKMEIEALADKVVQNADQALYRAKENGRNQVCVYQQA</sequence>
<keyword evidence="4" id="KW-0812">Transmembrane</keyword>
<dbReference type="SMART" id="SM00267">
    <property type="entry name" value="GGDEF"/>
    <property type="match status" value="1"/>
</dbReference>
<name>A0A1Y0I7X6_9GAMM</name>
<dbReference type="PROSITE" id="PS50887">
    <property type="entry name" value="GGDEF"/>
    <property type="match status" value="1"/>
</dbReference>
<gene>
    <name evidence="6" type="ORF">OLMES_2267</name>
</gene>
<evidence type="ECO:0000256" key="1">
    <source>
        <dbReference type="ARBA" id="ARBA00001946"/>
    </source>
</evidence>
<feature type="transmembrane region" description="Helical" evidence="4">
    <location>
        <begin position="329"/>
        <end position="347"/>
    </location>
</feature>
<dbReference type="InterPro" id="IPR000160">
    <property type="entry name" value="GGDEF_dom"/>
</dbReference>
<evidence type="ECO:0000313" key="7">
    <source>
        <dbReference type="Proteomes" id="UP000196027"/>
    </source>
</evidence>
<dbReference type="Gene3D" id="2.60.40.2380">
    <property type="match status" value="1"/>
</dbReference>
<evidence type="ECO:0000256" key="4">
    <source>
        <dbReference type="SAM" id="Phobius"/>
    </source>
</evidence>
<dbReference type="FunFam" id="3.30.70.270:FF:000001">
    <property type="entry name" value="Diguanylate cyclase domain protein"/>
    <property type="match status" value="1"/>
</dbReference>
<dbReference type="NCBIfam" id="TIGR00254">
    <property type="entry name" value="GGDEF"/>
    <property type="match status" value="1"/>
</dbReference>
<feature type="transmembrane region" description="Helical" evidence="4">
    <location>
        <begin position="212"/>
        <end position="231"/>
    </location>
</feature>
<feature type="transmembrane region" description="Helical" evidence="4">
    <location>
        <begin position="150"/>
        <end position="168"/>
    </location>
</feature>
<dbReference type="InterPro" id="IPR011622">
    <property type="entry name" value="7TMR_DISM_rcpt_extracell_dom2"/>
</dbReference>
<evidence type="ECO:0000256" key="2">
    <source>
        <dbReference type="ARBA" id="ARBA00012528"/>
    </source>
</evidence>
<evidence type="ECO:0000256" key="3">
    <source>
        <dbReference type="ARBA" id="ARBA00034247"/>
    </source>
</evidence>
<dbReference type="InterPro" id="IPR029787">
    <property type="entry name" value="Nucleotide_cyclase"/>
</dbReference>
<dbReference type="InterPro" id="IPR043128">
    <property type="entry name" value="Rev_trsase/Diguanyl_cyclase"/>
</dbReference>
<dbReference type="SUPFAM" id="SSF55073">
    <property type="entry name" value="Nucleotide cyclase"/>
    <property type="match status" value="1"/>
</dbReference>
<dbReference type="Proteomes" id="UP000196027">
    <property type="component" value="Chromosome"/>
</dbReference>
<feature type="domain" description="GGDEF" evidence="5">
    <location>
        <begin position="427"/>
        <end position="568"/>
    </location>
</feature>
<protein>
    <recommendedName>
        <fullName evidence="2">diguanylate cyclase</fullName>
        <ecNumber evidence="2">2.7.7.65</ecNumber>
    </recommendedName>
</protein>
<dbReference type="Pfam" id="PF07695">
    <property type="entry name" value="7TMR-DISM_7TM"/>
    <property type="match status" value="1"/>
</dbReference>
<reference evidence="6 7" key="1">
    <citation type="submission" date="2017-05" db="EMBL/GenBank/DDBJ databases">
        <title>Genomic insights into alkan degradation activity of Oleiphilus messinensis.</title>
        <authorList>
            <person name="Kozyavkin S.A."/>
            <person name="Slesarev A.I."/>
            <person name="Golyshin P.N."/>
            <person name="Korzhenkov A."/>
            <person name="Golyshina O.N."/>
            <person name="Toshchakov S.V."/>
        </authorList>
    </citation>
    <scope>NUCLEOTIDE SEQUENCE [LARGE SCALE GENOMIC DNA]</scope>
    <source>
        <strain evidence="6 7">ME102</strain>
    </source>
</reference>
<dbReference type="PANTHER" id="PTHR45138:SF9">
    <property type="entry name" value="DIGUANYLATE CYCLASE DGCM-RELATED"/>
    <property type="match status" value="1"/>
</dbReference>
<dbReference type="Gene3D" id="3.30.70.270">
    <property type="match status" value="1"/>
</dbReference>
<dbReference type="EMBL" id="CP021425">
    <property type="protein sequence ID" value="ARU56330.1"/>
    <property type="molecule type" value="Genomic_DNA"/>
</dbReference>
<dbReference type="CDD" id="cd01949">
    <property type="entry name" value="GGDEF"/>
    <property type="match status" value="1"/>
</dbReference>
<dbReference type="GO" id="GO:0043709">
    <property type="term" value="P:cell adhesion involved in single-species biofilm formation"/>
    <property type="evidence" value="ECO:0007669"/>
    <property type="project" value="TreeGrafter"/>
</dbReference>
<organism evidence="6 7">
    <name type="scientific">Oleiphilus messinensis</name>
    <dbReference type="NCBI Taxonomy" id="141451"/>
    <lineage>
        <taxon>Bacteria</taxon>
        <taxon>Pseudomonadati</taxon>
        <taxon>Pseudomonadota</taxon>
        <taxon>Gammaproteobacteria</taxon>
        <taxon>Oceanospirillales</taxon>
        <taxon>Oleiphilaceae</taxon>
        <taxon>Oleiphilus</taxon>
    </lineage>
</organism>
<dbReference type="GO" id="GO:0052621">
    <property type="term" value="F:diguanylate cyclase activity"/>
    <property type="evidence" value="ECO:0007669"/>
    <property type="project" value="UniProtKB-EC"/>
</dbReference>
<proteinExistence type="predicted"/>